<dbReference type="EMBL" id="MSFM01000010">
    <property type="protein sequence ID" value="PKY02391.1"/>
    <property type="molecule type" value="Genomic_DNA"/>
</dbReference>
<protein>
    <submittedName>
        <fullName evidence="1">Uncharacterized protein</fullName>
    </submittedName>
</protein>
<evidence type="ECO:0000313" key="1">
    <source>
        <dbReference type="EMBL" id="PKY02391.1"/>
    </source>
</evidence>
<sequence length="252" mass="27970">MLYIPCHNDGAAHLAIRDISSQYAAATGKLAFGSSQYVVVLGLMLKPRSDATDSTSVPVSYEVDLNGLGDGEPIVGSVRSHAASPAREVKLQSHHLYDNEWNLRHGYYPRSYISRPLLGHPRWHLQTPYFSFRIPDDSSTFEWQIHPSQQGRMRYTLVRRAASDQQQQQVSDSDIQAIYYHIGVGTSLSLSYSEGVLLLPTGQDSVRESLVVASALAMLRRLRELHGGNDKRGTGTKKKSRLGAMKGLFGKE</sequence>
<dbReference type="AlphaFoldDB" id="A0A2I1CXR0"/>
<accession>A0A2I1CXR0</accession>
<gene>
    <name evidence="1" type="ORF">P168DRAFT_320930</name>
</gene>
<evidence type="ECO:0000313" key="2">
    <source>
        <dbReference type="Proteomes" id="UP000234254"/>
    </source>
</evidence>
<reference evidence="1" key="1">
    <citation type="submission" date="2016-12" db="EMBL/GenBank/DDBJ databases">
        <title>The genomes of Aspergillus section Nigri reveals drivers in fungal speciation.</title>
        <authorList>
            <consortium name="DOE Joint Genome Institute"/>
            <person name="Vesth T.C."/>
            <person name="Nybo J."/>
            <person name="Theobald S."/>
            <person name="Brandl J."/>
            <person name="Frisvad J.C."/>
            <person name="Nielsen K.F."/>
            <person name="Lyhne E.K."/>
            <person name="Kogle M.E."/>
            <person name="Kuo A."/>
            <person name="Riley R."/>
            <person name="Clum A."/>
            <person name="Nolan M."/>
            <person name="Lipzen A."/>
            <person name="Salamov A."/>
            <person name="Henrissat B."/>
            <person name="Wiebenga A."/>
            <person name="De vries R.P."/>
            <person name="Grigoriev I.V."/>
            <person name="Mortensen U.H."/>
            <person name="Andersen M.R."/>
            <person name="Baker S.E."/>
        </authorList>
    </citation>
    <scope>NUCLEOTIDE SEQUENCE</scope>
    <source>
        <strain evidence="1">IBT 28561</strain>
    </source>
</reference>
<dbReference type="OrthoDB" id="5212373at2759"/>
<name>A0A2I1CXR0_ASPC2</name>
<keyword evidence="2" id="KW-1185">Reference proteome</keyword>
<proteinExistence type="predicted"/>
<dbReference type="VEuPathDB" id="FungiDB:P168DRAFT_320930"/>
<dbReference type="RefSeq" id="XP_024690985.1">
    <property type="nucleotide sequence ID" value="XM_024840418.1"/>
</dbReference>
<comment type="caution">
    <text evidence="1">The sequence shown here is derived from an EMBL/GenBank/DDBJ whole genome shotgun (WGS) entry which is preliminary data.</text>
</comment>
<dbReference type="GeneID" id="36547942"/>
<organism evidence="1 2">
    <name type="scientific">Aspergillus campestris (strain IBT 28561)</name>
    <dbReference type="NCBI Taxonomy" id="1392248"/>
    <lineage>
        <taxon>Eukaryota</taxon>
        <taxon>Fungi</taxon>
        <taxon>Dikarya</taxon>
        <taxon>Ascomycota</taxon>
        <taxon>Pezizomycotina</taxon>
        <taxon>Eurotiomycetes</taxon>
        <taxon>Eurotiomycetidae</taxon>
        <taxon>Eurotiales</taxon>
        <taxon>Aspergillaceae</taxon>
        <taxon>Aspergillus</taxon>
        <taxon>Aspergillus subgen. Circumdati</taxon>
    </lineage>
</organism>
<dbReference type="Proteomes" id="UP000234254">
    <property type="component" value="Unassembled WGS sequence"/>
</dbReference>